<dbReference type="Pfam" id="PF01934">
    <property type="entry name" value="HepT-like"/>
    <property type="match status" value="1"/>
</dbReference>
<dbReference type="GO" id="GO:0110001">
    <property type="term" value="C:toxin-antitoxin complex"/>
    <property type="evidence" value="ECO:0007669"/>
    <property type="project" value="InterPro"/>
</dbReference>
<keyword evidence="3" id="KW-0540">Nuclease</keyword>
<evidence type="ECO:0000256" key="3">
    <source>
        <dbReference type="ARBA" id="ARBA00022722"/>
    </source>
</evidence>
<dbReference type="PANTHER" id="PTHR34139">
    <property type="entry name" value="UPF0331 PROTEIN MJ0127"/>
    <property type="match status" value="1"/>
</dbReference>
<gene>
    <name evidence="7" type="ORF">KJ970_16465</name>
</gene>
<keyword evidence="1" id="KW-0597">Phosphoprotein</keyword>
<sequence>MQHDDNVYLAHMLDMARKAQSLLHGKTRADFDNSEVLRLALLHLLQIIGEAANQVSSQGRAANPELPWDEIVGMRHRVVHDYLGIDEEIVWRTVAEDLPALITVLERILDDEEPS</sequence>
<dbReference type="GO" id="GO:0000166">
    <property type="term" value="F:nucleotide binding"/>
    <property type="evidence" value="ECO:0007669"/>
    <property type="project" value="UniProtKB-KW"/>
</dbReference>
<dbReference type="AlphaFoldDB" id="A0A948W7Q9"/>
<evidence type="ECO:0000256" key="2">
    <source>
        <dbReference type="ARBA" id="ARBA00022649"/>
    </source>
</evidence>
<accession>A0A948W7Q9</accession>
<keyword evidence="2" id="KW-1277">Toxin-antitoxin system</keyword>
<dbReference type="InterPro" id="IPR008201">
    <property type="entry name" value="HepT-like"/>
</dbReference>
<organism evidence="7 8">
    <name type="scientific">Eiseniibacteriota bacterium</name>
    <dbReference type="NCBI Taxonomy" id="2212470"/>
    <lineage>
        <taxon>Bacteria</taxon>
        <taxon>Candidatus Eiseniibacteriota</taxon>
    </lineage>
</organism>
<keyword evidence="5" id="KW-0378">Hydrolase</keyword>
<evidence type="ECO:0000256" key="4">
    <source>
        <dbReference type="ARBA" id="ARBA00022741"/>
    </source>
</evidence>
<evidence type="ECO:0000256" key="5">
    <source>
        <dbReference type="ARBA" id="ARBA00022801"/>
    </source>
</evidence>
<dbReference type="GO" id="GO:0004540">
    <property type="term" value="F:RNA nuclease activity"/>
    <property type="evidence" value="ECO:0007669"/>
    <property type="project" value="InterPro"/>
</dbReference>
<keyword evidence="4" id="KW-0547">Nucleotide-binding</keyword>
<dbReference type="PANTHER" id="PTHR34139:SF1">
    <property type="entry name" value="RNASE MJ1380-RELATED"/>
    <property type="match status" value="1"/>
</dbReference>
<dbReference type="Proteomes" id="UP000777784">
    <property type="component" value="Unassembled WGS sequence"/>
</dbReference>
<protein>
    <submittedName>
        <fullName evidence="7">DUF86 domain-containing protein</fullName>
    </submittedName>
</protein>
<dbReference type="InterPro" id="IPR037038">
    <property type="entry name" value="HepT-like_sf"/>
</dbReference>
<evidence type="ECO:0000313" key="7">
    <source>
        <dbReference type="EMBL" id="MBU2692515.1"/>
    </source>
</evidence>
<evidence type="ECO:0000256" key="6">
    <source>
        <dbReference type="ARBA" id="ARBA00024207"/>
    </source>
</evidence>
<reference evidence="7" key="1">
    <citation type="submission" date="2021-05" db="EMBL/GenBank/DDBJ databases">
        <title>Energy efficiency and biological interactions define the core microbiome of deep oligotrophic groundwater.</title>
        <authorList>
            <person name="Mehrshad M."/>
            <person name="Lopez-Fernandez M."/>
            <person name="Bell E."/>
            <person name="Bernier-Latmani R."/>
            <person name="Bertilsson S."/>
            <person name="Dopson M."/>
        </authorList>
    </citation>
    <scope>NUCLEOTIDE SEQUENCE</scope>
    <source>
        <strain evidence="7">Modern_marine.mb.64</strain>
    </source>
</reference>
<dbReference type="GO" id="GO:0016787">
    <property type="term" value="F:hydrolase activity"/>
    <property type="evidence" value="ECO:0007669"/>
    <property type="project" value="UniProtKB-KW"/>
</dbReference>
<comment type="caution">
    <text evidence="7">The sequence shown here is derived from an EMBL/GenBank/DDBJ whole genome shotgun (WGS) entry which is preliminary data.</text>
</comment>
<proteinExistence type="inferred from homology"/>
<comment type="similarity">
    <text evidence="6">Belongs to the HepT RNase toxin family.</text>
</comment>
<evidence type="ECO:0000313" key="8">
    <source>
        <dbReference type="Proteomes" id="UP000777784"/>
    </source>
</evidence>
<dbReference type="Gene3D" id="1.20.120.580">
    <property type="entry name" value="bsu32300-like"/>
    <property type="match status" value="1"/>
</dbReference>
<evidence type="ECO:0000256" key="1">
    <source>
        <dbReference type="ARBA" id="ARBA00022553"/>
    </source>
</evidence>
<name>A0A948W7Q9_UNCEI</name>
<dbReference type="EMBL" id="JAHJDP010000094">
    <property type="protein sequence ID" value="MBU2692515.1"/>
    <property type="molecule type" value="Genomic_DNA"/>
</dbReference>
<dbReference type="InterPro" id="IPR051813">
    <property type="entry name" value="HepT_RNase_toxin"/>
</dbReference>